<feature type="region of interest" description="Disordered" evidence="1">
    <location>
        <begin position="1"/>
        <end position="39"/>
    </location>
</feature>
<evidence type="ECO:0000313" key="3">
    <source>
        <dbReference type="Proteomes" id="UP000054011"/>
    </source>
</evidence>
<organism evidence="2 3">
    <name type="scientific">Streptomyces kanasensis</name>
    <dbReference type="NCBI Taxonomy" id="936756"/>
    <lineage>
        <taxon>Bacteria</taxon>
        <taxon>Bacillati</taxon>
        <taxon>Actinomycetota</taxon>
        <taxon>Actinomycetes</taxon>
        <taxon>Kitasatosporales</taxon>
        <taxon>Streptomycetaceae</taxon>
        <taxon>Streptomyces</taxon>
    </lineage>
</organism>
<dbReference type="STRING" id="936756.ATE80_02640"/>
<evidence type="ECO:0000256" key="1">
    <source>
        <dbReference type="SAM" id="MobiDB-lite"/>
    </source>
</evidence>
<comment type="caution">
    <text evidence="2">The sequence shown here is derived from an EMBL/GenBank/DDBJ whole genome shotgun (WGS) entry which is preliminary data.</text>
</comment>
<sequence>MIAAARPAPTRERATGRTTGPHAGLHAGLHRPAPPGIAGVRRRGRWHAWTVAPEQWRAGRWHAW</sequence>
<reference evidence="2 3" key="1">
    <citation type="submission" date="2015-11" db="EMBL/GenBank/DDBJ databases">
        <title>Genome-wide analysis reveals the secondary metabolome in Streptomyces kanasensis ZX01.</title>
        <authorList>
            <person name="Zhang G."/>
            <person name="Han L."/>
            <person name="Feng J."/>
            <person name="Zhang X."/>
        </authorList>
    </citation>
    <scope>NUCLEOTIDE SEQUENCE [LARGE SCALE GENOMIC DNA]</scope>
    <source>
        <strain evidence="2 3">ZX01</strain>
    </source>
</reference>
<dbReference type="Proteomes" id="UP000054011">
    <property type="component" value="Unassembled WGS sequence"/>
</dbReference>
<gene>
    <name evidence="2" type="ORF">ATE80_02640</name>
</gene>
<protein>
    <submittedName>
        <fullName evidence="2">Uncharacterized protein</fullName>
    </submittedName>
</protein>
<dbReference type="EMBL" id="LNSV01000004">
    <property type="protein sequence ID" value="KUH40217.1"/>
    <property type="molecule type" value="Genomic_DNA"/>
</dbReference>
<evidence type="ECO:0000313" key="2">
    <source>
        <dbReference type="EMBL" id="KUH40217.1"/>
    </source>
</evidence>
<proteinExistence type="predicted"/>
<accession>A0A100Y9G9</accession>
<name>A0A100Y9G9_9ACTN</name>
<dbReference type="AlphaFoldDB" id="A0A100Y9G9"/>
<keyword evidence="3" id="KW-1185">Reference proteome</keyword>